<dbReference type="RefSeq" id="WP_190293292.1">
    <property type="nucleotide sequence ID" value="NZ_JABFCZ010000024.1"/>
</dbReference>
<dbReference type="AlphaFoldDB" id="A0A926S7S0"/>
<dbReference type="GO" id="GO:0000976">
    <property type="term" value="F:transcription cis-regulatory region binding"/>
    <property type="evidence" value="ECO:0007669"/>
    <property type="project" value="TreeGrafter"/>
</dbReference>
<evidence type="ECO:0000256" key="4">
    <source>
        <dbReference type="ARBA" id="ARBA00023163"/>
    </source>
</evidence>
<name>A0A926S7S0_9HYPH</name>
<keyword evidence="2" id="KW-0805">Transcription regulation</keyword>
<dbReference type="InterPro" id="IPR005119">
    <property type="entry name" value="LysR_subst-bd"/>
</dbReference>
<dbReference type="SUPFAM" id="SSF46785">
    <property type="entry name" value="Winged helix' DNA-binding domain"/>
    <property type="match status" value="2"/>
</dbReference>
<dbReference type="PRINTS" id="PR00039">
    <property type="entry name" value="HTHLYSR"/>
</dbReference>
<feature type="domain" description="HTH lysR-type" evidence="5">
    <location>
        <begin position="102"/>
        <end position="159"/>
    </location>
</feature>
<keyword evidence="4" id="KW-0804">Transcription</keyword>
<dbReference type="Gene3D" id="1.10.10.10">
    <property type="entry name" value="Winged helix-like DNA-binding domain superfamily/Winged helix DNA-binding domain"/>
    <property type="match status" value="2"/>
</dbReference>
<evidence type="ECO:0000259" key="5">
    <source>
        <dbReference type="PROSITE" id="PS50931"/>
    </source>
</evidence>
<dbReference type="Gene3D" id="3.40.190.10">
    <property type="entry name" value="Periplasmic binding protein-like II"/>
    <property type="match status" value="2"/>
</dbReference>
<gene>
    <name evidence="6" type="ORF">HK439_20265</name>
</gene>
<dbReference type="PROSITE" id="PS50931">
    <property type="entry name" value="HTH_LYSR"/>
    <property type="match status" value="2"/>
</dbReference>
<protein>
    <submittedName>
        <fullName evidence="6">LysR family transcriptional regulator</fullName>
    </submittedName>
</protein>
<sequence>MPGEKRLTLKQIRAIDAVASARGFAEAANRLATTQPAISRTVASAENLLGVPLFQRGWGGTEPTALGEGVLRHCSNALKLIQAAEDDIEAMHGIRPRLATFLRSHHLDAIAAVITYGGASAASRQLGITQPAVSRAIGAATEYSKQPLFERKRDGLEAKPQARRLKELHDALERELTIIEDLVHRPRSGLIGRLAVGMLPFSGQDLIARAFGELTKSNPDLRLIAVPGSYSMLAEALRRGELDCMVGVLRNPAPYPDLRETYLYEETFTLVARCDHPCHQKNLSIADLRDESWIVAQHGTPIRSYFETLFRSAGAVPPAQTCEIHSFTNAEKVILNSNSIALLCYGEQQLKTLPDGLKKLDVHLPDSRTAVGITYRKAGGPSDVLRCFEKLLRDLIAETSGGPTPT</sequence>
<dbReference type="EMBL" id="JABFCZ010000024">
    <property type="protein sequence ID" value="MBD1548605.1"/>
    <property type="molecule type" value="Genomic_DNA"/>
</dbReference>
<dbReference type="PANTHER" id="PTHR30126">
    <property type="entry name" value="HTH-TYPE TRANSCRIPTIONAL REGULATOR"/>
    <property type="match status" value="1"/>
</dbReference>
<evidence type="ECO:0000256" key="3">
    <source>
        <dbReference type="ARBA" id="ARBA00023125"/>
    </source>
</evidence>
<dbReference type="InterPro" id="IPR036388">
    <property type="entry name" value="WH-like_DNA-bd_sf"/>
</dbReference>
<evidence type="ECO:0000313" key="6">
    <source>
        <dbReference type="EMBL" id="MBD1548605.1"/>
    </source>
</evidence>
<proteinExistence type="inferred from homology"/>
<dbReference type="InterPro" id="IPR036390">
    <property type="entry name" value="WH_DNA-bd_sf"/>
</dbReference>
<accession>A0A926S7S0</accession>
<dbReference type="GO" id="GO:0003700">
    <property type="term" value="F:DNA-binding transcription factor activity"/>
    <property type="evidence" value="ECO:0007669"/>
    <property type="project" value="InterPro"/>
</dbReference>
<dbReference type="InterPro" id="IPR000847">
    <property type="entry name" value="LysR_HTH_N"/>
</dbReference>
<comment type="similarity">
    <text evidence="1">Belongs to the LysR transcriptional regulatory family.</text>
</comment>
<dbReference type="SUPFAM" id="SSF53850">
    <property type="entry name" value="Periplasmic binding protein-like II"/>
    <property type="match status" value="1"/>
</dbReference>
<dbReference type="PANTHER" id="PTHR30126:SF98">
    <property type="entry name" value="HTH-TYPE TRANSCRIPTIONAL ACTIVATOR BAUR"/>
    <property type="match status" value="1"/>
</dbReference>
<evidence type="ECO:0000256" key="2">
    <source>
        <dbReference type="ARBA" id="ARBA00023015"/>
    </source>
</evidence>
<keyword evidence="3" id="KW-0238">DNA-binding</keyword>
<feature type="domain" description="HTH lysR-type" evidence="5">
    <location>
        <begin position="7"/>
        <end position="64"/>
    </location>
</feature>
<reference evidence="6" key="1">
    <citation type="submission" date="2020-05" db="EMBL/GenBank/DDBJ databases">
        <title>Identification of trans-AT polyketide cluster in two marine bacteria, producers of a novel glutaramide-containing polyketide sesbanimide D and analogs.</title>
        <authorList>
            <person name="Kacar D."/>
            <person name="Rodriguez P."/>
            <person name="Canedo L."/>
            <person name="Gonzalez E."/>
            <person name="Galan B."/>
            <person name="De La Calle F."/>
            <person name="Garcia J.L."/>
        </authorList>
    </citation>
    <scope>NUCLEOTIDE SEQUENCE</scope>
    <source>
        <strain evidence="6">PHM038</strain>
    </source>
</reference>
<evidence type="ECO:0000256" key="1">
    <source>
        <dbReference type="ARBA" id="ARBA00009437"/>
    </source>
</evidence>
<dbReference type="Proteomes" id="UP000598467">
    <property type="component" value="Unassembled WGS sequence"/>
</dbReference>
<organism evidence="6 7">
    <name type="scientific">Roseibium aggregatum</name>
    <dbReference type="NCBI Taxonomy" id="187304"/>
    <lineage>
        <taxon>Bacteria</taxon>
        <taxon>Pseudomonadati</taxon>
        <taxon>Pseudomonadota</taxon>
        <taxon>Alphaproteobacteria</taxon>
        <taxon>Hyphomicrobiales</taxon>
        <taxon>Stappiaceae</taxon>
        <taxon>Roseibium</taxon>
    </lineage>
</organism>
<dbReference type="Pfam" id="PF00126">
    <property type="entry name" value="HTH_1"/>
    <property type="match status" value="2"/>
</dbReference>
<dbReference type="Pfam" id="PF03466">
    <property type="entry name" value="LysR_substrate"/>
    <property type="match status" value="1"/>
</dbReference>
<comment type="caution">
    <text evidence="6">The sequence shown here is derived from an EMBL/GenBank/DDBJ whole genome shotgun (WGS) entry which is preliminary data.</text>
</comment>
<evidence type="ECO:0000313" key="7">
    <source>
        <dbReference type="Proteomes" id="UP000598467"/>
    </source>
</evidence>